<feature type="transmembrane region" description="Helical" evidence="2">
    <location>
        <begin position="7"/>
        <end position="28"/>
    </location>
</feature>
<sequence length="112" mass="11997">MSTRDKIINWTAMGLSGFVGLAVGFVIYRRTMERAADIAREQAADGDDDDAEQGRAGYVDSETTLLDPEDAAAIMSDDDLSMWEAQGGNYSDEESGSGSDGNRSATKGLKLH</sequence>
<evidence type="ECO:0000313" key="4">
    <source>
        <dbReference type="Proteomes" id="UP000030106"/>
    </source>
</evidence>
<name>A0A0A2VVP5_BEABA</name>
<dbReference type="STRING" id="1245745.A0A0A2VVP5"/>
<keyword evidence="2" id="KW-0472">Membrane</keyword>
<comment type="caution">
    <text evidence="3">The sequence shown here is derived from an EMBL/GenBank/DDBJ whole genome shotgun (WGS) entry which is preliminary data.</text>
</comment>
<keyword evidence="2" id="KW-0812">Transmembrane</keyword>
<feature type="region of interest" description="Disordered" evidence="1">
    <location>
        <begin position="40"/>
        <end position="69"/>
    </location>
</feature>
<evidence type="ECO:0000256" key="1">
    <source>
        <dbReference type="SAM" id="MobiDB-lite"/>
    </source>
</evidence>
<evidence type="ECO:0000313" key="3">
    <source>
        <dbReference type="EMBL" id="KGQ10452.1"/>
    </source>
</evidence>
<feature type="region of interest" description="Disordered" evidence="1">
    <location>
        <begin position="83"/>
        <end position="112"/>
    </location>
</feature>
<proteinExistence type="predicted"/>
<evidence type="ECO:0000256" key="2">
    <source>
        <dbReference type="SAM" id="Phobius"/>
    </source>
</evidence>
<organism evidence="3 4">
    <name type="scientific">Beauveria bassiana D1-5</name>
    <dbReference type="NCBI Taxonomy" id="1245745"/>
    <lineage>
        <taxon>Eukaryota</taxon>
        <taxon>Fungi</taxon>
        <taxon>Dikarya</taxon>
        <taxon>Ascomycota</taxon>
        <taxon>Pezizomycotina</taxon>
        <taxon>Sordariomycetes</taxon>
        <taxon>Hypocreomycetidae</taxon>
        <taxon>Hypocreales</taxon>
        <taxon>Cordycipitaceae</taxon>
        <taxon>Beauveria</taxon>
    </lineage>
</organism>
<dbReference type="EMBL" id="ANFO01000316">
    <property type="protein sequence ID" value="KGQ10452.1"/>
    <property type="molecule type" value="Genomic_DNA"/>
</dbReference>
<gene>
    <name evidence="3" type="ORF">BBAD15_g4212</name>
</gene>
<dbReference type="Proteomes" id="UP000030106">
    <property type="component" value="Unassembled WGS sequence"/>
</dbReference>
<dbReference type="AlphaFoldDB" id="A0A0A2VVP5"/>
<protein>
    <submittedName>
        <fullName evidence="3">Apparatus membrane protein tvp38</fullName>
    </submittedName>
</protein>
<reference evidence="3 4" key="1">
    <citation type="submission" date="2012-10" db="EMBL/GenBank/DDBJ databases">
        <title>Genome sequencing and analysis of entomopathogenic fungi Beauveria bassiana D1-5.</title>
        <authorList>
            <person name="Li Q."/>
            <person name="Wang L."/>
            <person name="Zhang Z."/>
            <person name="Wang Q."/>
            <person name="Ren J."/>
            <person name="Wang M."/>
            <person name="Xu W."/>
            <person name="Wang J."/>
            <person name="Lu Y."/>
            <person name="Du Q."/>
            <person name="Sun Z."/>
        </authorList>
    </citation>
    <scope>NUCLEOTIDE SEQUENCE [LARGE SCALE GENOMIC DNA]</scope>
    <source>
        <strain evidence="3 4">D1-5</strain>
    </source>
</reference>
<keyword evidence="2" id="KW-1133">Transmembrane helix</keyword>
<dbReference type="HOGENOM" id="CLU_2145405_0_0_1"/>
<accession>A0A0A2VVP5</accession>